<organism evidence="3 4">
    <name type="scientific">Adhaeribacter swui</name>
    <dbReference type="NCBI Taxonomy" id="2086471"/>
    <lineage>
        <taxon>Bacteria</taxon>
        <taxon>Pseudomonadati</taxon>
        <taxon>Bacteroidota</taxon>
        <taxon>Cytophagia</taxon>
        <taxon>Cytophagales</taxon>
        <taxon>Hymenobacteraceae</taxon>
        <taxon>Adhaeribacter</taxon>
    </lineage>
</organism>
<protein>
    <submittedName>
        <fullName evidence="3">T9SS type A sorting domain-containing protein</fullName>
    </submittedName>
</protein>
<feature type="transmembrane region" description="Helical" evidence="1">
    <location>
        <begin position="20"/>
        <end position="40"/>
    </location>
</feature>
<keyword evidence="1" id="KW-1133">Transmembrane helix</keyword>
<dbReference type="NCBIfam" id="TIGR04183">
    <property type="entry name" value="Por_Secre_tail"/>
    <property type="match status" value="1"/>
</dbReference>
<keyword evidence="4" id="KW-1185">Reference proteome</keyword>
<name>A0A7G7G4Q1_9BACT</name>
<dbReference type="Gene3D" id="2.60.40.4070">
    <property type="match status" value="1"/>
</dbReference>
<dbReference type="Proteomes" id="UP000515237">
    <property type="component" value="Chromosome"/>
</dbReference>
<dbReference type="EMBL" id="CP055156">
    <property type="protein sequence ID" value="QNF32135.1"/>
    <property type="molecule type" value="Genomic_DNA"/>
</dbReference>
<evidence type="ECO:0000256" key="1">
    <source>
        <dbReference type="SAM" id="Phobius"/>
    </source>
</evidence>
<sequence>MKTQLLPGNKIYKNLPFAYYNRFIYLTFVLVCGVTVATWAQPSVLWDKTIGGNKSENLSFVQQTNDGGYILGGSSNSAISGDKTQINKEVDYWIVKLDANRNKLWDKTIGGPGSDHLTSMQQTSDGGYILGGYSYSGQGGDKSEENKGGIDELGRPTTDYWVVKINATGAIIWENTLGGNHNDHLLAVQQTSDGGYILGGWSFSGINADKSAASKNGDYWIVKLNANGTKVWDRTIGSNFYDEFATLQQTSDGGYIIGGHTEGTGGDKTSPTKGASDYWIVKLNADGTTSWDKTIGGSSYDRLEVVQQTQDGGYIVGGNSASGISGDKSEALRDVEEIPDLFPSDYWIVKLNATGTKEWDKTLGGTALDYLSSILQTSEGNYILGGYSFSEQGGEKTEPSKGMGDFWLVNVDVNGAKIWDKTIGGNYTDILTSLQPTPDGNYLLGGTSPSDLSGDKTAASQGATDYWLLKITDHTSKMLWNKRFGGVGAEYLTALIQTRDGGYLAGGYSNSDVGGDKTQLSWGKNDYWVVKTNAAGKKLWNRRFGGSNDDFLTTLIQTQDGGYLLGGSSVSGISGDKTQAGRGNRDYWIVKLDAQGNKQWDKRYGGTGKDELKKVIQLPSGRYILAGTSNSPTGGDKSAGNQGAQDYWILKISATGTRMWDRSFGGTLNDALSDLAFTADGGFLLGGSSASGVSGDKTQPSWGGYDYWLVRIDGLGNKLWDKRFGGIGDDNLTSLGSTNTSTGNFFIAGYSGSGVSGDKTQSSQGGTDFWMLKINRNGGKLWDKRFGGSQHERLHSIIITADGGYLLGGISNSDISGDKTQASFGNSDYWVVKTTSLGVKEWDKRFGGAEYDNLRTVLQTTDGGYILGGYSYSGSSGNKTQPSRGSTDFWLVALGPEPSGTSSPAVAREITLPEDLVILPEPGNLTVAPNPFRDRINVHFTLPQTQPVQVKVFDMQGREVTTLFQGEAQANKAYEVEWQAVNKAPGMYLLQLQTPTNRQQQKMILAK</sequence>
<evidence type="ECO:0000313" key="3">
    <source>
        <dbReference type="EMBL" id="QNF32135.1"/>
    </source>
</evidence>
<accession>A0A7G7G4Q1</accession>
<keyword evidence="1" id="KW-0812">Transmembrane</keyword>
<feature type="domain" description="Secretion system C-terminal sorting" evidence="2">
    <location>
        <begin position="929"/>
        <end position="1004"/>
    </location>
</feature>
<reference evidence="3 4" key="1">
    <citation type="journal article" date="2018" name="Int. J. Syst. Evol. Microbiol.">
        <title>Adhaeribacter swui sp. nov., isolated from wet mud.</title>
        <authorList>
            <person name="Kim D.U."/>
            <person name="Kim K.W."/>
            <person name="Kang M.S."/>
            <person name="Kim J.Y."/>
            <person name="Jang J.H."/>
            <person name="Kim M.K."/>
        </authorList>
    </citation>
    <scope>NUCLEOTIDE SEQUENCE [LARGE SCALE GENOMIC DNA]</scope>
    <source>
        <strain evidence="3 4">KCTC 52873</strain>
    </source>
</reference>
<evidence type="ECO:0000259" key="2">
    <source>
        <dbReference type="Pfam" id="PF18962"/>
    </source>
</evidence>
<dbReference type="AlphaFoldDB" id="A0A7G7G4Q1"/>
<evidence type="ECO:0000313" key="4">
    <source>
        <dbReference type="Proteomes" id="UP000515237"/>
    </source>
</evidence>
<dbReference type="PANTHER" id="PTHR42754">
    <property type="entry name" value="ENDOGLUCANASE"/>
    <property type="match status" value="1"/>
</dbReference>
<dbReference type="RefSeq" id="WP_185272916.1">
    <property type="nucleotide sequence ID" value="NZ_CP055156.1"/>
</dbReference>
<keyword evidence="1" id="KW-0472">Membrane</keyword>
<dbReference type="Pfam" id="PF18962">
    <property type="entry name" value="Por_Secre_tail"/>
    <property type="match status" value="1"/>
</dbReference>
<dbReference type="PANTHER" id="PTHR42754:SF1">
    <property type="entry name" value="LIPOPROTEIN"/>
    <property type="match status" value="1"/>
</dbReference>
<gene>
    <name evidence="3" type="ORF">HUW51_05090</name>
</gene>
<dbReference type="InterPro" id="IPR026444">
    <property type="entry name" value="Secre_tail"/>
</dbReference>
<proteinExistence type="predicted"/>
<dbReference type="KEGG" id="aswu:HUW51_05090"/>